<comment type="caution">
    <text evidence="5">The sequence shown here is derived from an EMBL/GenBank/DDBJ whole genome shotgun (WGS) entry which is preliminary data.</text>
</comment>
<evidence type="ECO:0000259" key="3">
    <source>
        <dbReference type="PROSITE" id="PS50883"/>
    </source>
</evidence>
<dbReference type="SUPFAM" id="SSF54631">
    <property type="entry name" value="CBS-domain pair"/>
    <property type="match status" value="1"/>
</dbReference>
<dbReference type="InterPro" id="IPR001633">
    <property type="entry name" value="EAL_dom"/>
</dbReference>
<evidence type="ECO:0000256" key="1">
    <source>
        <dbReference type="PROSITE-ProRule" id="PRU00703"/>
    </source>
</evidence>
<dbReference type="Pfam" id="PF00571">
    <property type="entry name" value="CBS"/>
    <property type="match status" value="1"/>
</dbReference>
<feature type="domain" description="PAS" evidence="2">
    <location>
        <begin position="120"/>
        <end position="164"/>
    </location>
</feature>
<dbReference type="PROSITE" id="PS50112">
    <property type="entry name" value="PAS"/>
    <property type="match status" value="1"/>
</dbReference>
<dbReference type="SUPFAM" id="SSF55785">
    <property type="entry name" value="PYP-like sensor domain (PAS domain)"/>
    <property type="match status" value="1"/>
</dbReference>
<evidence type="ECO:0000259" key="2">
    <source>
        <dbReference type="PROSITE" id="PS50112"/>
    </source>
</evidence>
<gene>
    <name evidence="5" type="ORF">EV690_0141</name>
</gene>
<dbReference type="CDD" id="cd00130">
    <property type="entry name" value="PAS"/>
    <property type="match status" value="1"/>
</dbReference>
<feature type="domain" description="EAL" evidence="3">
    <location>
        <begin position="416"/>
        <end position="672"/>
    </location>
</feature>
<dbReference type="SMART" id="SM00091">
    <property type="entry name" value="PAS"/>
    <property type="match status" value="1"/>
</dbReference>
<dbReference type="InterPro" id="IPR000014">
    <property type="entry name" value="PAS"/>
</dbReference>
<evidence type="ECO:0000313" key="5">
    <source>
        <dbReference type="EMBL" id="TCK64016.1"/>
    </source>
</evidence>
<dbReference type="InterPro" id="IPR035919">
    <property type="entry name" value="EAL_sf"/>
</dbReference>
<dbReference type="GO" id="GO:0071111">
    <property type="term" value="F:cyclic-guanylate-specific phosphodiesterase activity"/>
    <property type="evidence" value="ECO:0007669"/>
    <property type="project" value="InterPro"/>
</dbReference>
<accession>A0A4R1KGX3</accession>
<dbReference type="EMBL" id="SMGD01000001">
    <property type="protein sequence ID" value="TCK64016.1"/>
    <property type="molecule type" value="Genomic_DNA"/>
</dbReference>
<sequence>MSDENLLGQVAGFPLKWCWDVKNSSMTCSEQLPALLGYPTEKTLTLAQILASVHADQRDMLKTLVREVYQKHLTREVRVTISTDKQRFVALLCVWHEANEPHFIQGTVEVLINIPSEQIEFELLHHLFVKAHVGMLVLDAKQRILMANQEFCRSTGFEANELLGISAELFGGSDSDPHLYQRIWLAVDKKGFWSGELLARDKQGLTFAHELTLQRIQVRSEKNCFYVAISKRLDVAMTQIASEQENPRDLLVPDSSSKLLAVAEFKQKLNQSFMQLPGDQTMVLVVFQPYFSKNISTSMSHWLIGNHLLHVPHEMEIGVLSQDLFASFFIVPRNLGVIHQQLQVLMNSICKVDEQQSDIDAIDIKVSLGVSILGTDAISTTQMISHASQALVGSRERGVSSIIYFDNRLQKKMDSKQVLSRLLDKAISGNQIDVFYQPIIDLRTLNITKFEALFRVNLDTKLPYNTQELIQLAEENGWIDRIDLAVTRKGLIDLLSIQEHFKDPAIQLSVNRSMRNDRLSHCCLEDTLQVIMDARIDPKLVTVELTESSFLADVDRQMVWIERLKKEGIEIAIDDFGTGYSSFSYLLNLPINLIKIDRSFVMDLKMGSNAYMMIEMVTSLVHRMGGKVVAEGVETAEILHMLSLAKVDYAQGYLFSKPISLTDIMGGKLPRNFAQHQSVLSVSEVRCARDIMMREFPRVSLDHKLGTVLEMMRNHQHNFWVVIEEGQCRGILRDSEVNAAISPYLETDAEQKRDVLTLNRRVHQILKKGGYESLNQQSEVDIIKRAFQNPETRLVVVTGDTGGCVGIITPDILLQNI</sequence>
<dbReference type="Gene3D" id="3.20.20.450">
    <property type="entry name" value="EAL domain"/>
    <property type="match status" value="1"/>
</dbReference>
<keyword evidence="1" id="KW-0129">CBS domain</keyword>
<evidence type="ECO:0000259" key="4">
    <source>
        <dbReference type="PROSITE" id="PS51371"/>
    </source>
</evidence>
<dbReference type="PROSITE" id="PS51371">
    <property type="entry name" value="CBS"/>
    <property type="match status" value="1"/>
</dbReference>
<name>A0A4R1KGX3_9GAMM</name>
<dbReference type="InterPro" id="IPR035965">
    <property type="entry name" value="PAS-like_dom_sf"/>
</dbReference>
<dbReference type="SUPFAM" id="SSF141868">
    <property type="entry name" value="EAL domain-like"/>
    <property type="match status" value="1"/>
</dbReference>
<dbReference type="OrthoDB" id="5643297at2"/>
<dbReference type="CDD" id="cd01948">
    <property type="entry name" value="EAL"/>
    <property type="match status" value="1"/>
</dbReference>
<dbReference type="PANTHER" id="PTHR33121">
    <property type="entry name" value="CYCLIC DI-GMP PHOSPHODIESTERASE PDEF"/>
    <property type="match status" value="1"/>
</dbReference>
<dbReference type="Proteomes" id="UP000295565">
    <property type="component" value="Unassembled WGS sequence"/>
</dbReference>
<dbReference type="InterPro" id="IPR046342">
    <property type="entry name" value="CBS_dom_sf"/>
</dbReference>
<keyword evidence="6" id="KW-1185">Reference proteome</keyword>
<feature type="domain" description="CBS" evidence="4">
    <location>
        <begin position="692"/>
        <end position="750"/>
    </location>
</feature>
<dbReference type="Pfam" id="PF00563">
    <property type="entry name" value="EAL"/>
    <property type="match status" value="1"/>
</dbReference>
<dbReference type="RefSeq" id="WP_131911008.1">
    <property type="nucleotide sequence ID" value="NZ_OU594967.1"/>
</dbReference>
<organism evidence="5 6">
    <name type="scientific">Celerinatantimonas diazotrophica</name>
    <dbReference type="NCBI Taxonomy" id="412034"/>
    <lineage>
        <taxon>Bacteria</taxon>
        <taxon>Pseudomonadati</taxon>
        <taxon>Pseudomonadota</taxon>
        <taxon>Gammaproteobacteria</taxon>
        <taxon>Celerinatantimonadaceae</taxon>
        <taxon>Celerinatantimonas</taxon>
    </lineage>
</organism>
<protein>
    <submittedName>
        <fullName evidence="5">PAS domain S-box-containing protein</fullName>
    </submittedName>
</protein>
<evidence type="ECO:0000313" key="6">
    <source>
        <dbReference type="Proteomes" id="UP000295565"/>
    </source>
</evidence>
<dbReference type="InterPro" id="IPR000644">
    <property type="entry name" value="CBS_dom"/>
</dbReference>
<reference evidence="5 6" key="1">
    <citation type="submission" date="2019-03" db="EMBL/GenBank/DDBJ databases">
        <title>Genomic Encyclopedia of Type Strains, Phase IV (KMG-IV): sequencing the most valuable type-strain genomes for metagenomic binning, comparative biology and taxonomic classification.</title>
        <authorList>
            <person name="Goeker M."/>
        </authorList>
    </citation>
    <scope>NUCLEOTIDE SEQUENCE [LARGE SCALE GENOMIC DNA]</scope>
    <source>
        <strain evidence="5 6">DSM 18577</strain>
    </source>
</reference>
<proteinExistence type="predicted"/>
<dbReference type="Gene3D" id="3.10.580.10">
    <property type="entry name" value="CBS-domain"/>
    <property type="match status" value="1"/>
</dbReference>
<dbReference type="PANTHER" id="PTHR33121:SF79">
    <property type="entry name" value="CYCLIC DI-GMP PHOSPHODIESTERASE PDED-RELATED"/>
    <property type="match status" value="1"/>
</dbReference>
<dbReference type="NCBIfam" id="TIGR00229">
    <property type="entry name" value="sensory_box"/>
    <property type="match status" value="1"/>
</dbReference>
<dbReference type="Pfam" id="PF13426">
    <property type="entry name" value="PAS_9"/>
    <property type="match status" value="1"/>
</dbReference>
<dbReference type="PROSITE" id="PS50883">
    <property type="entry name" value="EAL"/>
    <property type="match status" value="1"/>
</dbReference>
<dbReference type="Gene3D" id="3.30.450.20">
    <property type="entry name" value="PAS domain"/>
    <property type="match status" value="2"/>
</dbReference>
<dbReference type="InterPro" id="IPR050706">
    <property type="entry name" value="Cyclic-di-GMP_PDE-like"/>
</dbReference>
<dbReference type="AlphaFoldDB" id="A0A4R1KGX3"/>
<dbReference type="SMART" id="SM00052">
    <property type="entry name" value="EAL"/>
    <property type="match status" value="1"/>
</dbReference>